<dbReference type="SUPFAM" id="SSF56112">
    <property type="entry name" value="Protein kinase-like (PK-like)"/>
    <property type="match status" value="1"/>
</dbReference>
<protein>
    <submittedName>
        <fullName evidence="3">Protein kinase domain-containing protein</fullName>
    </submittedName>
</protein>
<evidence type="ECO:0000313" key="3">
    <source>
        <dbReference type="EMBL" id="KAF6816580.1"/>
    </source>
</evidence>
<organism evidence="3 4">
    <name type="scientific">Colletotrichum plurivorum</name>
    <dbReference type="NCBI Taxonomy" id="2175906"/>
    <lineage>
        <taxon>Eukaryota</taxon>
        <taxon>Fungi</taxon>
        <taxon>Dikarya</taxon>
        <taxon>Ascomycota</taxon>
        <taxon>Pezizomycotina</taxon>
        <taxon>Sordariomycetes</taxon>
        <taxon>Hypocreomycetidae</taxon>
        <taxon>Glomerellales</taxon>
        <taxon>Glomerellaceae</taxon>
        <taxon>Colletotrichum</taxon>
        <taxon>Colletotrichum orchidearum species complex</taxon>
    </lineage>
</organism>
<dbReference type="GO" id="GO:0005524">
    <property type="term" value="F:ATP binding"/>
    <property type="evidence" value="ECO:0007669"/>
    <property type="project" value="InterPro"/>
</dbReference>
<proteinExistence type="predicted"/>
<feature type="compositionally biased region" description="Low complexity" evidence="1">
    <location>
        <begin position="653"/>
        <end position="671"/>
    </location>
</feature>
<dbReference type="EMBL" id="WIGO01000334">
    <property type="protein sequence ID" value="KAF6816580.1"/>
    <property type="molecule type" value="Genomic_DNA"/>
</dbReference>
<accession>A0A8H6JP42</accession>
<feature type="region of interest" description="Disordered" evidence="1">
    <location>
        <begin position="623"/>
        <end position="694"/>
    </location>
</feature>
<dbReference type="Gene3D" id="1.10.510.10">
    <property type="entry name" value="Transferase(Phosphotransferase) domain 1"/>
    <property type="match status" value="1"/>
</dbReference>
<keyword evidence="4" id="KW-1185">Reference proteome</keyword>
<keyword evidence="3" id="KW-0808">Transferase</keyword>
<dbReference type="CDD" id="cd00180">
    <property type="entry name" value="PKc"/>
    <property type="match status" value="1"/>
</dbReference>
<dbReference type="PROSITE" id="PS50011">
    <property type="entry name" value="PROTEIN_KINASE_DOM"/>
    <property type="match status" value="1"/>
</dbReference>
<dbReference type="PANTHER" id="PTHR38166">
    <property type="entry name" value="C2H2-TYPE DOMAIN-CONTAINING PROTEIN-RELATED"/>
    <property type="match status" value="1"/>
</dbReference>
<evidence type="ECO:0000259" key="2">
    <source>
        <dbReference type="PROSITE" id="PS50011"/>
    </source>
</evidence>
<evidence type="ECO:0000313" key="4">
    <source>
        <dbReference type="Proteomes" id="UP000654918"/>
    </source>
</evidence>
<name>A0A8H6JP42_9PEZI</name>
<evidence type="ECO:0000256" key="1">
    <source>
        <dbReference type="SAM" id="MobiDB-lite"/>
    </source>
</evidence>
<dbReference type="InterPro" id="IPR000719">
    <property type="entry name" value="Prot_kinase_dom"/>
</dbReference>
<feature type="domain" description="Protein kinase" evidence="2">
    <location>
        <begin position="176"/>
        <end position="503"/>
    </location>
</feature>
<keyword evidence="3" id="KW-0418">Kinase</keyword>
<feature type="region of interest" description="Disordered" evidence="1">
    <location>
        <begin position="866"/>
        <end position="893"/>
    </location>
</feature>
<dbReference type="GO" id="GO:0004672">
    <property type="term" value="F:protein kinase activity"/>
    <property type="evidence" value="ECO:0007669"/>
    <property type="project" value="InterPro"/>
</dbReference>
<dbReference type="SMART" id="SM00220">
    <property type="entry name" value="S_TKc"/>
    <property type="match status" value="1"/>
</dbReference>
<reference evidence="3" key="1">
    <citation type="journal article" date="2020" name="Phytopathology">
        <title>Genome Sequence Resources of Colletotrichum truncatum, C. plurivorum, C. musicola, and C. sojae: Four Species Pathogenic to Soybean (Glycine max).</title>
        <authorList>
            <person name="Rogerio F."/>
            <person name="Boufleur T.R."/>
            <person name="Ciampi-Guillardi M."/>
            <person name="Sukno S.A."/>
            <person name="Thon M.R."/>
            <person name="Massola Junior N.S."/>
            <person name="Baroncelli R."/>
        </authorList>
    </citation>
    <scope>NUCLEOTIDE SEQUENCE</scope>
    <source>
        <strain evidence="3">LFN00145</strain>
    </source>
</reference>
<comment type="caution">
    <text evidence="3">The sequence shown here is derived from an EMBL/GenBank/DDBJ whole genome shotgun (WGS) entry which is preliminary data.</text>
</comment>
<dbReference type="Proteomes" id="UP000654918">
    <property type="component" value="Unassembled WGS sequence"/>
</dbReference>
<dbReference type="AlphaFoldDB" id="A0A8H6JP42"/>
<sequence>MSLKRQLEAALRPALPLGADEPRSVLSTGDLHRLVTPDSALRTLQQCIPGTRDKVHSIFAGTIFSGDQQYVKVFAALALINRPDAIYEFMRFGISDEKLPLHPSICTDSAPESTNFHSPTSSSCFNLSQAGLNWCEAAAFNDAQWKVLAPAFELLEGDSTPRCFHANTILPFVWNGPAEPVTKTGGTSKVYQVQILPGHHAFDEFKGHNVPFAVKQLQSDDDEAFNREVEAFKRFANDPEAHIVRLLTAFKVGKVSYLLFPWADTDLHSFFNKHDEPQGDHAILTVKQMLGVAEALKAIHYCRAKKLAVKDDQPDTEPVADVVEEGYHADLKPENILVADGQWKIADFGLSRFRQQSETGEDKPLGCSPTYRAPEHDVGAFDGQKADIWSLGCVMSVAATWMTLGRKGVQDFRVKRAVPGCESAGKERRVDDSFFEVSKKQGGKAEPKLKRAVSHWINKVHGVPKATPVVHDLLDLVKDGMLVADGTNRITSDQLVAKLQTIYRKCIEDPNYAVPDPRPVDAGIDRPPIHPRDALDHCRSISVNMAGVPGPGPFLPEQYLTQGSYIPDPGLSNSYSATEPSLSFNITEPLYYSQLQPQSLGSTFDVGMLPANSVATEPMYGLSETLAPPANRRKRKSSGSPLAGQLPRKRGKSLQALQPPEPPQQRQSRQLDPASTPSPASLRETSEVREIATPKSYTETASEVLYACPFFKHDREKYGTKDWKSCGGPGWNISRLKEHIQRTHLTKKYRCVRCRCEWSTAEGLSQHQLSNAKCPRQDARGDDSIDMAQLSRIKDRMRGVDGSSKWNEIYRIIFPFDPILPSPYRYGRTIDDLLRHLNSLASRSVNLQEKEKLQYCFELVNDFSSPRSLSQSSTDSTQSNVPSLIVDDYDSAS</sequence>
<dbReference type="Pfam" id="PF00069">
    <property type="entry name" value="Pkinase"/>
    <property type="match status" value="1"/>
</dbReference>
<feature type="compositionally biased region" description="Low complexity" evidence="1">
    <location>
        <begin position="866"/>
        <end position="879"/>
    </location>
</feature>
<dbReference type="InterPro" id="IPR011009">
    <property type="entry name" value="Kinase-like_dom_sf"/>
</dbReference>
<dbReference type="PANTHER" id="PTHR38166:SF1">
    <property type="entry name" value="C2H2-TYPE DOMAIN-CONTAINING PROTEIN"/>
    <property type="match status" value="1"/>
</dbReference>
<gene>
    <name evidence="3" type="ORF">CPLU01_13816</name>
</gene>